<dbReference type="EMBL" id="JAINUF010000004">
    <property type="protein sequence ID" value="KAJ8364301.1"/>
    <property type="molecule type" value="Genomic_DNA"/>
</dbReference>
<feature type="non-terminal residue" evidence="2">
    <location>
        <position position="77"/>
    </location>
</feature>
<comment type="caution">
    <text evidence="2">The sequence shown here is derived from an EMBL/GenBank/DDBJ whole genome shotgun (WGS) entry which is preliminary data.</text>
</comment>
<organism evidence="2 3">
    <name type="scientific">Synaphobranchus kaupii</name>
    <name type="common">Kaup's arrowtooth eel</name>
    <dbReference type="NCBI Taxonomy" id="118154"/>
    <lineage>
        <taxon>Eukaryota</taxon>
        <taxon>Metazoa</taxon>
        <taxon>Chordata</taxon>
        <taxon>Craniata</taxon>
        <taxon>Vertebrata</taxon>
        <taxon>Euteleostomi</taxon>
        <taxon>Actinopterygii</taxon>
        <taxon>Neopterygii</taxon>
        <taxon>Teleostei</taxon>
        <taxon>Anguilliformes</taxon>
        <taxon>Synaphobranchidae</taxon>
        <taxon>Synaphobranchus</taxon>
    </lineage>
</organism>
<feature type="chain" id="PRO_5040220730" evidence="1">
    <location>
        <begin position="36"/>
        <end position="77"/>
    </location>
</feature>
<name>A0A9Q1FQG5_SYNKA</name>
<dbReference type="AlphaFoldDB" id="A0A9Q1FQG5"/>
<gene>
    <name evidence="2" type="ORF">SKAU_G00131320</name>
</gene>
<protein>
    <submittedName>
        <fullName evidence="2">Uncharacterized protein</fullName>
    </submittedName>
</protein>
<evidence type="ECO:0000256" key="1">
    <source>
        <dbReference type="SAM" id="SignalP"/>
    </source>
</evidence>
<feature type="signal peptide" evidence="1">
    <location>
        <begin position="1"/>
        <end position="35"/>
    </location>
</feature>
<evidence type="ECO:0000313" key="3">
    <source>
        <dbReference type="Proteomes" id="UP001152622"/>
    </source>
</evidence>
<evidence type="ECO:0000313" key="2">
    <source>
        <dbReference type="EMBL" id="KAJ8364301.1"/>
    </source>
</evidence>
<keyword evidence="3" id="KW-1185">Reference proteome</keyword>
<dbReference type="Proteomes" id="UP001152622">
    <property type="component" value="Chromosome 4"/>
</dbReference>
<sequence length="77" mass="8583">TGLSHSLLPDKCTTFCCTLSLPLLSLSLSPLLAHAHRLTEAHRTQQICQILRIQLLLKLKLLYLLPVKPSKRIGTNV</sequence>
<accession>A0A9Q1FQG5</accession>
<reference evidence="2" key="1">
    <citation type="journal article" date="2023" name="Science">
        <title>Genome structures resolve the early diversification of teleost fishes.</title>
        <authorList>
            <person name="Parey E."/>
            <person name="Louis A."/>
            <person name="Montfort J."/>
            <person name="Bouchez O."/>
            <person name="Roques C."/>
            <person name="Iampietro C."/>
            <person name="Lluch J."/>
            <person name="Castinel A."/>
            <person name="Donnadieu C."/>
            <person name="Desvignes T."/>
            <person name="Floi Bucao C."/>
            <person name="Jouanno E."/>
            <person name="Wen M."/>
            <person name="Mejri S."/>
            <person name="Dirks R."/>
            <person name="Jansen H."/>
            <person name="Henkel C."/>
            <person name="Chen W.J."/>
            <person name="Zahm M."/>
            <person name="Cabau C."/>
            <person name="Klopp C."/>
            <person name="Thompson A.W."/>
            <person name="Robinson-Rechavi M."/>
            <person name="Braasch I."/>
            <person name="Lecointre G."/>
            <person name="Bobe J."/>
            <person name="Postlethwait J.H."/>
            <person name="Berthelot C."/>
            <person name="Roest Crollius H."/>
            <person name="Guiguen Y."/>
        </authorList>
    </citation>
    <scope>NUCLEOTIDE SEQUENCE</scope>
    <source>
        <strain evidence="2">WJC10195</strain>
    </source>
</reference>
<proteinExistence type="predicted"/>
<keyword evidence="1" id="KW-0732">Signal</keyword>